<evidence type="ECO:0000313" key="4">
    <source>
        <dbReference type="Proteomes" id="UP000245216"/>
    </source>
</evidence>
<protein>
    <recommendedName>
        <fullName evidence="6">MYND finger</fullName>
    </recommendedName>
</protein>
<dbReference type="KEGG" id="afa:UZ73_08075"/>
<dbReference type="AlphaFoldDB" id="A0A0M7BIT7"/>
<dbReference type="STRING" id="511.UZ73_08075"/>
<dbReference type="NCBIfam" id="NF041023">
    <property type="entry name" value="PP0621_fam"/>
    <property type="match status" value="1"/>
</dbReference>
<reference evidence="3 5" key="3">
    <citation type="submission" date="2022-05" db="EMBL/GenBank/DDBJ databases">
        <title>Complete sequence of strain NY11312.</title>
        <authorList>
            <person name="Zhou D."/>
        </authorList>
    </citation>
    <scope>NUCLEOTIDE SEQUENCE [LARGE SCALE GENOMIC DNA]</scope>
    <source>
        <strain evidence="3 5">NY11312</strain>
    </source>
</reference>
<reference evidence="2 4" key="2">
    <citation type="submission" date="2018-05" db="EMBL/GenBank/DDBJ databases">
        <authorList>
            <person name="Lanie J.A."/>
            <person name="Ng W.-L."/>
            <person name="Kazmierczak K.M."/>
            <person name="Andrzejewski T.M."/>
            <person name="Davidsen T.M."/>
            <person name="Wayne K.J."/>
            <person name="Tettelin H."/>
            <person name="Glass J.I."/>
            <person name="Rusch D."/>
            <person name="Podicherti R."/>
            <person name="Tsui H.-C.T."/>
            <person name="Winkler M.E."/>
        </authorList>
    </citation>
    <scope>NUCLEOTIDE SEQUENCE [LARGE SCALE GENOMIC DNA]</scope>
    <source>
        <strain evidence="2 4">YBY</strain>
    </source>
</reference>
<keyword evidence="5" id="KW-1185">Reference proteome</keyword>
<dbReference type="InterPro" id="IPR049708">
    <property type="entry name" value="PP0621-like"/>
</dbReference>
<sequence>MGKVLFWVVAILAAMIIARIVSQNKARKRNPPNPTMRPPRKQGSAEEMVRCAHCGIFLPRSEALMSNHHTWCSLEHAKRGPRS</sequence>
<dbReference type="EMBL" id="QEXO01000002">
    <property type="protein sequence ID" value="PWE14833.1"/>
    <property type="molecule type" value="Genomic_DNA"/>
</dbReference>
<dbReference type="OrthoDB" id="9814432at2"/>
<accession>A0A0S2JQ93</accession>
<evidence type="ECO:0008006" key="6">
    <source>
        <dbReference type="Google" id="ProtNLM"/>
    </source>
</evidence>
<dbReference type="Proteomes" id="UP001211866">
    <property type="component" value="Chromosome"/>
</dbReference>
<reference evidence="2 4" key="1">
    <citation type="submission" date="2018-05" db="EMBL/GenBank/DDBJ databases">
        <title>Genome Sequence of an Efficient Indole-Degrading Bacterium, Alcaligenes sp.YBY.</title>
        <authorList>
            <person name="Yang B."/>
        </authorList>
    </citation>
    <scope>NUCLEOTIDE SEQUENCE [LARGE SCALE GENOMIC DNA]</scope>
    <source>
        <strain evidence="2 4">YBY</strain>
    </source>
</reference>
<evidence type="ECO:0000256" key="1">
    <source>
        <dbReference type="SAM" id="MobiDB-lite"/>
    </source>
</evidence>
<dbReference type="RefSeq" id="WP_042482829.1">
    <property type="nucleotide sequence ID" value="NZ_CAXOJJ010000008.1"/>
</dbReference>
<accession>A0A0M7BIT7</accession>
<organism evidence="2 4">
    <name type="scientific">Alcaligenes faecalis</name>
    <dbReference type="NCBI Taxonomy" id="511"/>
    <lineage>
        <taxon>Bacteria</taxon>
        <taxon>Pseudomonadati</taxon>
        <taxon>Pseudomonadota</taxon>
        <taxon>Betaproteobacteria</taxon>
        <taxon>Burkholderiales</taxon>
        <taxon>Alcaligenaceae</taxon>
        <taxon>Alcaligenes</taxon>
    </lineage>
</organism>
<evidence type="ECO:0000313" key="3">
    <source>
        <dbReference type="EMBL" id="WBM38790.1"/>
    </source>
</evidence>
<dbReference type="GeneID" id="29368863"/>
<gene>
    <name evidence="2" type="ORF">DF183_09050</name>
    <name evidence="3" type="ORF">M2J83_02820</name>
</gene>
<proteinExistence type="predicted"/>
<evidence type="ECO:0000313" key="5">
    <source>
        <dbReference type="Proteomes" id="UP001211866"/>
    </source>
</evidence>
<dbReference type="EMBL" id="CP096916">
    <property type="protein sequence ID" value="WBM38790.1"/>
    <property type="molecule type" value="Genomic_DNA"/>
</dbReference>
<dbReference type="Proteomes" id="UP000245216">
    <property type="component" value="Unassembled WGS sequence"/>
</dbReference>
<name>A0A0M7BIT7_ALCFA</name>
<feature type="region of interest" description="Disordered" evidence="1">
    <location>
        <begin position="23"/>
        <end position="45"/>
    </location>
</feature>
<evidence type="ECO:0000313" key="2">
    <source>
        <dbReference type="EMBL" id="PWE14833.1"/>
    </source>
</evidence>